<comment type="caution">
    <text evidence="1">The sequence shown here is derived from an EMBL/GenBank/DDBJ whole genome shotgun (WGS) entry which is preliminary data.</text>
</comment>
<keyword evidence="2" id="KW-1185">Reference proteome</keyword>
<gene>
    <name evidence="1" type="ORF">NLG97_g1623</name>
</gene>
<dbReference type="Proteomes" id="UP001148737">
    <property type="component" value="Unassembled WGS sequence"/>
</dbReference>
<evidence type="ECO:0000313" key="1">
    <source>
        <dbReference type="EMBL" id="KAJ3497799.1"/>
    </source>
</evidence>
<sequence length="293" mass="32951">MTANILTLSDGGRIPAIAYGLGTSHSKNYQEYFGTPKIDTEQVLTEVLKGGYRHVDTAEHYEKDEELAAAISKSGIPRKELYILSKADCNNGLTVDQALTNQLRALNVEYLDAYLIHNPRFAKTDEDLRSKWREMEAAYKSGRVKTIGVSNFTKKQIEAILKTAEIRPTINQFEYHPYEQNGDLIPWLREQKILVSAYSALGPVTRLKPGPLGNIYSDLARKYEVAEEDIALKWILDQGFAVATSGLSLHRLRDYLATDTKFKLTTEEIEKIRTIGLEKKASSFYQMGGVAPN</sequence>
<proteinExistence type="predicted"/>
<protein>
    <submittedName>
        <fullName evidence="1">Uncharacterized protein</fullName>
    </submittedName>
</protein>
<reference evidence="1" key="1">
    <citation type="submission" date="2022-07" db="EMBL/GenBank/DDBJ databases">
        <title>Genome Sequence of Lecanicillium saksenae.</title>
        <authorList>
            <person name="Buettner E."/>
        </authorList>
    </citation>
    <scope>NUCLEOTIDE SEQUENCE</scope>
    <source>
        <strain evidence="1">VT-O1</strain>
    </source>
</reference>
<evidence type="ECO:0000313" key="2">
    <source>
        <dbReference type="Proteomes" id="UP001148737"/>
    </source>
</evidence>
<name>A0ACC1R384_9HYPO</name>
<dbReference type="EMBL" id="JANAKD010000089">
    <property type="protein sequence ID" value="KAJ3497799.1"/>
    <property type="molecule type" value="Genomic_DNA"/>
</dbReference>
<organism evidence="1 2">
    <name type="scientific">Lecanicillium saksenae</name>
    <dbReference type="NCBI Taxonomy" id="468837"/>
    <lineage>
        <taxon>Eukaryota</taxon>
        <taxon>Fungi</taxon>
        <taxon>Dikarya</taxon>
        <taxon>Ascomycota</taxon>
        <taxon>Pezizomycotina</taxon>
        <taxon>Sordariomycetes</taxon>
        <taxon>Hypocreomycetidae</taxon>
        <taxon>Hypocreales</taxon>
        <taxon>Cordycipitaceae</taxon>
        <taxon>Lecanicillium</taxon>
    </lineage>
</organism>
<accession>A0ACC1R384</accession>